<evidence type="ECO:0000313" key="2">
    <source>
        <dbReference type="EMBL" id="PHH51325.1"/>
    </source>
</evidence>
<dbReference type="PANTHER" id="PTHR42048:SF1">
    <property type="entry name" value="ARS-BINDING PROTEIN 2"/>
    <property type="match status" value="1"/>
</dbReference>
<proteinExistence type="predicted"/>
<gene>
    <name evidence="2" type="primary">abp2</name>
    <name evidence="2" type="ORF">CFIMG_005651RA</name>
</gene>
<feature type="region of interest" description="Disordered" evidence="1">
    <location>
        <begin position="624"/>
        <end position="694"/>
    </location>
</feature>
<feature type="region of interest" description="Disordered" evidence="1">
    <location>
        <begin position="423"/>
        <end position="510"/>
    </location>
</feature>
<feature type="compositionally biased region" description="Low complexity" evidence="1">
    <location>
        <begin position="252"/>
        <end position="264"/>
    </location>
</feature>
<dbReference type="GO" id="GO:0003688">
    <property type="term" value="F:DNA replication origin binding"/>
    <property type="evidence" value="ECO:0007669"/>
    <property type="project" value="TreeGrafter"/>
</dbReference>
<dbReference type="Pfam" id="PF09441">
    <property type="entry name" value="Abp2"/>
    <property type="match status" value="1"/>
</dbReference>
<dbReference type="AlphaFoldDB" id="A0A2C5WYQ2"/>
<dbReference type="OrthoDB" id="2104370at2759"/>
<feature type="compositionally biased region" description="Low complexity" evidence="1">
    <location>
        <begin position="624"/>
        <end position="636"/>
    </location>
</feature>
<dbReference type="PANTHER" id="PTHR42048">
    <property type="entry name" value="ARS-BINDING PROTEIN 2"/>
    <property type="match status" value="1"/>
</dbReference>
<keyword evidence="3" id="KW-1185">Reference proteome</keyword>
<organism evidence="2 3">
    <name type="scientific">Ceratocystis fimbriata CBS 114723</name>
    <dbReference type="NCBI Taxonomy" id="1035309"/>
    <lineage>
        <taxon>Eukaryota</taxon>
        <taxon>Fungi</taxon>
        <taxon>Dikarya</taxon>
        <taxon>Ascomycota</taxon>
        <taxon>Pezizomycotina</taxon>
        <taxon>Sordariomycetes</taxon>
        <taxon>Hypocreomycetidae</taxon>
        <taxon>Microascales</taxon>
        <taxon>Ceratocystidaceae</taxon>
        <taxon>Ceratocystis</taxon>
    </lineage>
</organism>
<feature type="compositionally biased region" description="Polar residues" evidence="1">
    <location>
        <begin position="463"/>
        <end position="480"/>
    </location>
</feature>
<feature type="region of interest" description="Disordered" evidence="1">
    <location>
        <begin position="1"/>
        <end position="45"/>
    </location>
</feature>
<feature type="compositionally biased region" description="Polar residues" evidence="1">
    <location>
        <begin position="668"/>
        <end position="681"/>
    </location>
</feature>
<evidence type="ECO:0000313" key="3">
    <source>
        <dbReference type="Proteomes" id="UP000222788"/>
    </source>
</evidence>
<reference evidence="2 3" key="2">
    <citation type="journal article" date="2013" name="IMA Fungus">
        <title>IMA Genome-F 1: Ceratocystis fimbriata: Draft nuclear genome sequence for the plant pathogen, Ceratocystis fimbriata.</title>
        <authorList>
            <person name="Wilken P.M."/>
            <person name="Steenkamp E.T."/>
            <person name="Wingfield M.J."/>
            <person name="de Beer Z.W."/>
            <person name="Wingfield B.D."/>
        </authorList>
    </citation>
    <scope>NUCLEOTIDE SEQUENCE [LARGE SCALE GENOMIC DNA]</scope>
    <source>
        <strain evidence="2 3">CBS 114723</strain>
    </source>
</reference>
<comment type="caution">
    <text evidence="2">The sequence shown here is derived from an EMBL/GenBank/DDBJ whole genome shotgun (WGS) entry which is preliminary data.</text>
</comment>
<feature type="compositionally biased region" description="Basic and acidic residues" evidence="1">
    <location>
        <begin position="209"/>
        <end position="233"/>
    </location>
</feature>
<reference evidence="2 3" key="1">
    <citation type="journal article" date="2013" name="Fungal Biol.">
        <title>Analysis of microsatellite markers in the genome of the plant pathogen Ceratocystis fimbriata.</title>
        <authorList>
            <person name="Simpson M.C."/>
            <person name="Wilken P.M."/>
            <person name="Coetzee M.P."/>
            <person name="Wingfield M.J."/>
            <person name="Wingfield B.D."/>
        </authorList>
    </citation>
    <scope>NUCLEOTIDE SEQUENCE [LARGE SCALE GENOMIC DNA]</scope>
    <source>
        <strain evidence="2 3">CBS 114723</strain>
    </source>
</reference>
<feature type="compositionally biased region" description="Polar residues" evidence="1">
    <location>
        <begin position="444"/>
        <end position="453"/>
    </location>
</feature>
<dbReference type="EMBL" id="APWK03000097">
    <property type="protein sequence ID" value="PHH51325.1"/>
    <property type="molecule type" value="Genomic_DNA"/>
</dbReference>
<feature type="compositionally biased region" description="Polar residues" evidence="1">
    <location>
        <begin position="360"/>
        <end position="370"/>
    </location>
</feature>
<sequence length="740" mass="81988">MSSTQPLSRPHSVAHMSASAPTQPAPGSTVRKSSAPPASPPRVALPSRNVTAETIEDAFVAFILYCNPAVSPDCDVSALREAFSTLPKSDGKAFSPFRLYELICQLDSKEVKTWVELALTLGVEPPDHSKGQSTQKIQQYAVRLKRWMHSLHVDAFFEYLIGREHVYWIEIPSDPNPVGTHMRDGVPPEDDMALRALLPHIRPRRGRKRADENEHKAGLASPLRREYHEDSEQLRPYNPPPSNGTWHHHASESTLHSSSSHSCSQPQTRSESAVNAPGTTRPVFWSDDSCGPTSAPASCTTKLKKRYGAKAVSSAWRSTSRGKTRGRPPSNRPHADDASAMDVSPTREIQLPRLSPRAHAQQQPSCSSMLHHQLRPPRPNLDVRSGDNGTGRLATSPTHMRATLHEPMRSGHSHHEYQPHYAATSDDEMSDVSNESNDEDAPHTASSERSTFPTDIFPPTRTVEGNLNFPSVRQSSQAGSEKSPRPPQSASSTPTTEPFPNPYSDDQGDPTNLDSLYNFLLMCALTAEWVDAQGQPTHAADISEARGIVDTTFLDLHRKAKTKEAFLVNVAVLAGGKILLHKRPRFTRAEITPEYSRYVLAWEYRLGGITASFTNRATVYKTTETTPTGAETGQPTCPSGCRDGSSRREGDRPNTSGCDHNNRRDSTRPNPNGTGQPTRHFTNGDRPPQEMNQTGDYWKRKYTELLKATETRHNVQDRIITGVVTKEADINVHQREWVKN</sequence>
<dbReference type="STRING" id="1035309.A0A2C5WYQ2"/>
<protein>
    <submittedName>
        <fullName evidence="2">ARS-binding protein 2</fullName>
    </submittedName>
</protein>
<evidence type="ECO:0000256" key="1">
    <source>
        <dbReference type="SAM" id="MobiDB-lite"/>
    </source>
</evidence>
<accession>A0A2C5WYQ2</accession>
<feature type="region of interest" description="Disordered" evidence="1">
    <location>
        <begin position="199"/>
        <end position="399"/>
    </location>
</feature>
<feature type="compositionally biased region" description="Low complexity" evidence="1">
    <location>
        <begin position="31"/>
        <end position="45"/>
    </location>
</feature>
<feature type="compositionally biased region" description="Polar residues" evidence="1">
    <location>
        <begin position="488"/>
        <end position="498"/>
    </location>
</feature>
<feature type="compositionally biased region" description="Polar residues" evidence="1">
    <location>
        <begin position="291"/>
        <end position="301"/>
    </location>
</feature>
<dbReference type="Proteomes" id="UP000222788">
    <property type="component" value="Unassembled WGS sequence"/>
</dbReference>
<dbReference type="InterPro" id="IPR018562">
    <property type="entry name" value="ARS-binding_2"/>
</dbReference>
<name>A0A2C5WYQ2_9PEZI</name>